<keyword evidence="5 9" id="KW-0812">Transmembrane</keyword>
<evidence type="ECO:0000256" key="6">
    <source>
        <dbReference type="ARBA" id="ARBA00022989"/>
    </source>
</evidence>
<evidence type="ECO:0000256" key="5">
    <source>
        <dbReference type="ARBA" id="ARBA00022692"/>
    </source>
</evidence>
<evidence type="ECO:0000256" key="7">
    <source>
        <dbReference type="ARBA" id="ARBA00023136"/>
    </source>
</evidence>
<dbReference type="InterPro" id="IPR045861">
    <property type="entry name" value="CorA_cytoplasmic_dom"/>
</dbReference>
<dbReference type="GO" id="GO:0005886">
    <property type="term" value="C:plasma membrane"/>
    <property type="evidence" value="ECO:0007669"/>
    <property type="project" value="UniProtKB-SubCell"/>
</dbReference>
<dbReference type="InterPro" id="IPR045863">
    <property type="entry name" value="CorA_TM1_TM2"/>
</dbReference>
<feature type="coiled-coil region" evidence="8">
    <location>
        <begin position="219"/>
        <end position="246"/>
    </location>
</feature>
<evidence type="ECO:0000256" key="8">
    <source>
        <dbReference type="SAM" id="Coils"/>
    </source>
</evidence>
<dbReference type="SUPFAM" id="SSF144083">
    <property type="entry name" value="Magnesium transport protein CorA, transmembrane region"/>
    <property type="match status" value="1"/>
</dbReference>
<organism evidence="10 11">
    <name type="scientific">Candidatus Roizmanbacteria bacterium GW2011_GWB1_40_7</name>
    <dbReference type="NCBI Taxonomy" id="1618482"/>
    <lineage>
        <taxon>Bacteria</taxon>
        <taxon>Candidatus Roizmaniibacteriota</taxon>
    </lineage>
</organism>
<keyword evidence="8" id="KW-0175">Coiled coil</keyword>
<dbReference type="Pfam" id="PF01544">
    <property type="entry name" value="CorA"/>
    <property type="match status" value="1"/>
</dbReference>
<dbReference type="PANTHER" id="PTHR46494">
    <property type="entry name" value="CORA FAMILY METAL ION TRANSPORTER (EUROFUNG)"/>
    <property type="match status" value="1"/>
</dbReference>
<dbReference type="GO" id="GO:0015087">
    <property type="term" value="F:cobalt ion transmembrane transporter activity"/>
    <property type="evidence" value="ECO:0007669"/>
    <property type="project" value="TreeGrafter"/>
</dbReference>
<dbReference type="AlphaFoldDB" id="A0A0G0T6E8"/>
<protein>
    <submittedName>
        <fullName evidence="10">Mg2 transporter protein CorA family protein</fullName>
    </submittedName>
</protein>
<sequence>MKQITENNLTWVDIEKPTQKDIDWLKQNFNFHPVTLSELIPSSQREKVEHFNDYLFLVTNVPIFNDKKHTTTPIEVDFLITRDHLITVHNESLEPVKNFAEKCKNKPELKNKYFGPTTGHLFYWLNEEFLNFAERQLVHIGKNIQHIEDGIFKSLERDMIREISMIKRDILDFRIAIRPLHRIFESLNNKGLKFFKDETDLAIYFSDLLGDYEKVWNEIDNYTDTINALENTNANLLNDKTNAIVKVFTILSFITFPAMLIATILQIDTKTNPIRDMPYDFWIVFGLVALTVLVMWLYFKTRKWL</sequence>
<dbReference type="SUPFAM" id="SSF143865">
    <property type="entry name" value="CorA soluble domain-like"/>
    <property type="match status" value="1"/>
</dbReference>
<proteinExistence type="inferred from homology"/>
<keyword evidence="3" id="KW-0813">Transport</keyword>
<reference evidence="10 11" key="1">
    <citation type="journal article" date="2015" name="Nature">
        <title>rRNA introns, odd ribosomes, and small enigmatic genomes across a large radiation of phyla.</title>
        <authorList>
            <person name="Brown C.T."/>
            <person name="Hug L.A."/>
            <person name="Thomas B.C."/>
            <person name="Sharon I."/>
            <person name="Castelle C.J."/>
            <person name="Singh A."/>
            <person name="Wilkins M.J."/>
            <person name="Williams K.H."/>
            <person name="Banfield J.F."/>
        </authorList>
    </citation>
    <scope>NUCLEOTIDE SEQUENCE [LARGE SCALE GENOMIC DNA]</scope>
</reference>
<evidence type="ECO:0000256" key="4">
    <source>
        <dbReference type="ARBA" id="ARBA00022475"/>
    </source>
</evidence>
<dbReference type="PANTHER" id="PTHR46494:SF1">
    <property type="entry name" value="CORA FAMILY METAL ION TRANSPORTER (EUROFUNG)"/>
    <property type="match status" value="1"/>
</dbReference>
<keyword evidence="4" id="KW-1003">Cell membrane</keyword>
<comment type="caution">
    <text evidence="10">The sequence shown here is derived from an EMBL/GenBank/DDBJ whole genome shotgun (WGS) entry which is preliminary data.</text>
</comment>
<evidence type="ECO:0000313" key="11">
    <source>
        <dbReference type="Proteomes" id="UP000034664"/>
    </source>
</evidence>
<dbReference type="GO" id="GO:0015095">
    <property type="term" value="F:magnesium ion transmembrane transporter activity"/>
    <property type="evidence" value="ECO:0007669"/>
    <property type="project" value="TreeGrafter"/>
</dbReference>
<comment type="subcellular location">
    <subcellularLocation>
        <location evidence="1">Cell membrane</location>
        <topology evidence="1">Multi-pass membrane protein</topology>
    </subcellularLocation>
</comment>
<dbReference type="CDD" id="cd12822">
    <property type="entry name" value="TmCorA-like"/>
    <property type="match status" value="1"/>
</dbReference>
<dbReference type="Gene3D" id="3.30.460.20">
    <property type="entry name" value="CorA soluble domain-like"/>
    <property type="match status" value="1"/>
</dbReference>
<evidence type="ECO:0000256" key="1">
    <source>
        <dbReference type="ARBA" id="ARBA00004651"/>
    </source>
</evidence>
<keyword evidence="7 9" id="KW-0472">Membrane</keyword>
<keyword evidence="6 9" id="KW-1133">Transmembrane helix</keyword>
<comment type="similarity">
    <text evidence="2">Belongs to the CorA metal ion transporter (MIT) (TC 1.A.35) family.</text>
</comment>
<evidence type="ECO:0000313" key="10">
    <source>
        <dbReference type="EMBL" id="KKR70291.1"/>
    </source>
</evidence>
<dbReference type="GO" id="GO:0050897">
    <property type="term" value="F:cobalt ion binding"/>
    <property type="evidence" value="ECO:0007669"/>
    <property type="project" value="TreeGrafter"/>
</dbReference>
<dbReference type="EMBL" id="LBZM01000052">
    <property type="protein sequence ID" value="KKR70291.1"/>
    <property type="molecule type" value="Genomic_DNA"/>
</dbReference>
<dbReference type="Gene3D" id="1.20.58.340">
    <property type="entry name" value="Magnesium transport protein CorA, transmembrane region"/>
    <property type="match status" value="2"/>
</dbReference>
<dbReference type="Proteomes" id="UP000034664">
    <property type="component" value="Unassembled WGS sequence"/>
</dbReference>
<evidence type="ECO:0000256" key="3">
    <source>
        <dbReference type="ARBA" id="ARBA00022448"/>
    </source>
</evidence>
<feature type="transmembrane region" description="Helical" evidence="9">
    <location>
        <begin position="247"/>
        <end position="267"/>
    </location>
</feature>
<accession>A0A0G0T6E8</accession>
<name>A0A0G0T6E8_9BACT</name>
<gene>
    <name evidence="10" type="ORF">UU14_C0052G0006</name>
</gene>
<feature type="transmembrane region" description="Helical" evidence="9">
    <location>
        <begin position="279"/>
        <end position="299"/>
    </location>
</feature>
<dbReference type="GO" id="GO:0000287">
    <property type="term" value="F:magnesium ion binding"/>
    <property type="evidence" value="ECO:0007669"/>
    <property type="project" value="TreeGrafter"/>
</dbReference>
<evidence type="ECO:0000256" key="2">
    <source>
        <dbReference type="ARBA" id="ARBA00009765"/>
    </source>
</evidence>
<evidence type="ECO:0000256" key="9">
    <source>
        <dbReference type="SAM" id="Phobius"/>
    </source>
</evidence>
<dbReference type="InterPro" id="IPR002523">
    <property type="entry name" value="MgTranspt_CorA/ZnTranspt_ZntB"/>
</dbReference>